<evidence type="ECO:0000259" key="1">
    <source>
        <dbReference type="Pfam" id="PF25808"/>
    </source>
</evidence>
<dbReference type="Proteomes" id="UP000013827">
    <property type="component" value="Unassembled WGS sequence"/>
</dbReference>
<dbReference type="RefSeq" id="XP_005757773.1">
    <property type="nucleotide sequence ID" value="XM_005757716.1"/>
</dbReference>
<dbReference type="GeneID" id="17251424"/>
<evidence type="ECO:0000313" key="2">
    <source>
        <dbReference type="EnsemblProtists" id="EOD37120"/>
    </source>
</evidence>
<accession>A0A0D3KMY5</accession>
<feature type="domain" description="LAA1-like C-terminal TPR repeats" evidence="1">
    <location>
        <begin position="59"/>
        <end position="150"/>
    </location>
</feature>
<dbReference type="EnsemblProtists" id="EOD05344">
    <property type="protein sequence ID" value="EOD05344"/>
    <property type="gene ID" value="EMIHUDRAFT_420672"/>
</dbReference>
<dbReference type="GeneID" id="17282390"/>
<dbReference type="KEGG" id="ehx:EMIHUDRAFT_313332"/>
<reference evidence="2" key="2">
    <citation type="submission" date="2024-10" db="UniProtKB">
        <authorList>
            <consortium name="EnsemblProtists"/>
        </authorList>
    </citation>
    <scope>IDENTIFICATION</scope>
</reference>
<dbReference type="Pfam" id="PF25808">
    <property type="entry name" value="TPR_LAA1_C"/>
    <property type="match status" value="1"/>
</dbReference>
<protein>
    <recommendedName>
        <fullName evidence="1">LAA1-like C-terminal TPR repeats domain-containing protein</fullName>
    </recommendedName>
</protein>
<dbReference type="EnsemblProtists" id="EOD37120">
    <property type="protein sequence ID" value="EOD37120"/>
    <property type="gene ID" value="EMIHUDRAFT_313332"/>
</dbReference>
<reference evidence="3" key="1">
    <citation type="journal article" date="2013" name="Nature">
        <title>Pan genome of the phytoplankton Emiliania underpins its global distribution.</title>
        <authorList>
            <person name="Read B.A."/>
            <person name="Kegel J."/>
            <person name="Klute M.J."/>
            <person name="Kuo A."/>
            <person name="Lefebvre S.C."/>
            <person name="Maumus F."/>
            <person name="Mayer C."/>
            <person name="Miller J."/>
            <person name="Monier A."/>
            <person name="Salamov A."/>
            <person name="Young J."/>
            <person name="Aguilar M."/>
            <person name="Claverie J.M."/>
            <person name="Frickenhaus S."/>
            <person name="Gonzalez K."/>
            <person name="Herman E.K."/>
            <person name="Lin Y.C."/>
            <person name="Napier J."/>
            <person name="Ogata H."/>
            <person name="Sarno A.F."/>
            <person name="Shmutz J."/>
            <person name="Schroeder D."/>
            <person name="de Vargas C."/>
            <person name="Verret F."/>
            <person name="von Dassow P."/>
            <person name="Valentin K."/>
            <person name="Van de Peer Y."/>
            <person name="Wheeler G."/>
            <person name="Dacks J.B."/>
            <person name="Delwiche C.F."/>
            <person name="Dyhrman S.T."/>
            <person name="Glockner G."/>
            <person name="John U."/>
            <person name="Richards T."/>
            <person name="Worden A.Z."/>
            <person name="Zhang X."/>
            <person name="Grigoriev I.V."/>
            <person name="Allen A.E."/>
            <person name="Bidle K."/>
            <person name="Borodovsky M."/>
            <person name="Bowler C."/>
            <person name="Brownlee C."/>
            <person name="Cock J.M."/>
            <person name="Elias M."/>
            <person name="Gladyshev V.N."/>
            <person name="Groth M."/>
            <person name="Guda C."/>
            <person name="Hadaegh A."/>
            <person name="Iglesias-Rodriguez M.D."/>
            <person name="Jenkins J."/>
            <person name="Jones B.M."/>
            <person name="Lawson T."/>
            <person name="Leese F."/>
            <person name="Lindquist E."/>
            <person name="Lobanov A."/>
            <person name="Lomsadze A."/>
            <person name="Malik S.B."/>
            <person name="Marsh M.E."/>
            <person name="Mackinder L."/>
            <person name="Mock T."/>
            <person name="Mueller-Roeber B."/>
            <person name="Pagarete A."/>
            <person name="Parker M."/>
            <person name="Probert I."/>
            <person name="Quesneville H."/>
            <person name="Raines C."/>
            <person name="Rensing S.A."/>
            <person name="Riano-Pachon D.M."/>
            <person name="Richier S."/>
            <person name="Rokitta S."/>
            <person name="Shiraiwa Y."/>
            <person name="Soanes D.M."/>
            <person name="van der Giezen M."/>
            <person name="Wahlund T.M."/>
            <person name="Williams B."/>
            <person name="Wilson W."/>
            <person name="Wolfe G."/>
            <person name="Wurch L.L."/>
        </authorList>
    </citation>
    <scope>NUCLEOTIDE SEQUENCE</scope>
</reference>
<dbReference type="KEGG" id="ehx:EMIHUDRAFT_420672"/>
<sequence>MVASETQGEAHAALLAFLAAIKEQPDLLHFYLTELLPDVAASFKTGGAASCDRLGAIKLLLLACTLSSAEAAPALFSLTLPLLIHGMSVAADGPPSKVGAELSAVAHAALTALASRSADAFRASVANFSTETRSRMEVAIREEQAKKQRAVAASPGAAVTAAKPKIALKMDFGSFSAKA</sequence>
<evidence type="ECO:0000313" key="3">
    <source>
        <dbReference type="Proteomes" id="UP000013827"/>
    </source>
</evidence>
<dbReference type="RefSeq" id="XP_005789549.1">
    <property type="nucleotide sequence ID" value="XM_005789492.1"/>
</dbReference>
<proteinExistence type="predicted"/>
<dbReference type="PaxDb" id="2903-EOD05344"/>
<organism evidence="2 3">
    <name type="scientific">Emiliania huxleyi (strain CCMP1516)</name>
    <dbReference type="NCBI Taxonomy" id="280463"/>
    <lineage>
        <taxon>Eukaryota</taxon>
        <taxon>Haptista</taxon>
        <taxon>Haptophyta</taxon>
        <taxon>Prymnesiophyceae</taxon>
        <taxon>Isochrysidales</taxon>
        <taxon>Noelaerhabdaceae</taxon>
        <taxon>Emiliania</taxon>
    </lineage>
</organism>
<name>A0A0D3KMY5_EMIH1</name>
<keyword evidence="3" id="KW-1185">Reference proteome</keyword>
<dbReference type="AlphaFoldDB" id="A0A0D3KMY5"/>
<dbReference type="InterPro" id="IPR057981">
    <property type="entry name" value="TPR_LAA1-like_C"/>
</dbReference>
<dbReference type="HOGENOM" id="CLU_1506152_0_0_1"/>